<proteinExistence type="predicted"/>
<sequence length="438" mass="48787">MKRLITLACMMLAIVTIYAQNKVVESSAKKVPAWLGTAVEGKLVVSVTAPTLAQAQVKAMNEVTERIILSVASNVSVTQRNVASETVTNDGVESRDEYNRIAKMKSANLPFLKGISQAKVEEVYWRRMRDKQTKKEFYEYSVLYPYSRAEQRTLQSQFEKIDAEKVAQYQALEDGIDDIADVADIKAAITQLAALKEYFFDDVRVKQAEGLMLRYRQLYDALAITGRFTNDNTYLVQVLLKGKPVRVAKVPTVKSNCAGQISVEPQDGAFLISFDATDCLPEEENFLDIQLRIENKKLQQRAIIGVDADATINIAQAVVPEGKIILTANAVNKQDRTLTDINIRMTLNNRQGITFGLKSIELEVPELTAPLVFDDIDAIFGSKGIIQVKALAEGTMKARTTKKSRFAFVKGTITVVNPTTNGVERIKVSLPYTTNWEE</sequence>
<accession>A0ABS9CHN3</accession>
<dbReference type="EMBL" id="JADYTN010000016">
    <property type="protein sequence ID" value="MCF2564070.1"/>
    <property type="molecule type" value="Genomic_DNA"/>
</dbReference>
<comment type="caution">
    <text evidence="2">The sequence shown here is derived from an EMBL/GenBank/DDBJ whole genome shotgun (WGS) entry which is preliminary data.</text>
</comment>
<organism evidence="2 3">
    <name type="scientific">Xylanibacter brevis</name>
    <dbReference type="NCBI Taxonomy" id="83231"/>
    <lineage>
        <taxon>Bacteria</taxon>
        <taxon>Pseudomonadati</taxon>
        <taxon>Bacteroidota</taxon>
        <taxon>Bacteroidia</taxon>
        <taxon>Bacteroidales</taxon>
        <taxon>Prevotellaceae</taxon>
        <taxon>Xylanibacter</taxon>
    </lineage>
</organism>
<reference evidence="2 3" key="1">
    <citation type="submission" date="2020-12" db="EMBL/GenBank/DDBJ databases">
        <title>Whole genome sequences of gut porcine anaerobes.</title>
        <authorList>
            <person name="Kubasova T."/>
            <person name="Jahodarova E."/>
            <person name="Rychlik I."/>
        </authorList>
    </citation>
    <scope>NUCLEOTIDE SEQUENCE [LARGE SCALE GENOMIC DNA]</scope>
    <source>
        <strain evidence="2 3">An925</strain>
    </source>
</reference>
<evidence type="ECO:0000313" key="3">
    <source>
        <dbReference type="Proteomes" id="UP001200470"/>
    </source>
</evidence>
<dbReference type="RefSeq" id="WP_301638208.1">
    <property type="nucleotide sequence ID" value="NZ_JADYTN010000016.1"/>
</dbReference>
<keyword evidence="1" id="KW-0732">Signal</keyword>
<name>A0ABS9CHN3_9BACT</name>
<feature type="chain" id="PRO_5047134908" evidence="1">
    <location>
        <begin position="20"/>
        <end position="438"/>
    </location>
</feature>
<keyword evidence="3" id="KW-1185">Reference proteome</keyword>
<evidence type="ECO:0000313" key="2">
    <source>
        <dbReference type="EMBL" id="MCF2564070.1"/>
    </source>
</evidence>
<dbReference type="Proteomes" id="UP001200470">
    <property type="component" value="Unassembled WGS sequence"/>
</dbReference>
<protein>
    <submittedName>
        <fullName evidence="2">Plethodontid receptivity factor PRF</fullName>
    </submittedName>
</protein>
<gene>
    <name evidence="2" type="ORF">I6E12_08090</name>
</gene>
<evidence type="ECO:0000256" key="1">
    <source>
        <dbReference type="SAM" id="SignalP"/>
    </source>
</evidence>
<feature type="signal peptide" evidence="1">
    <location>
        <begin position="1"/>
        <end position="19"/>
    </location>
</feature>